<dbReference type="EMBL" id="SEYY01001341">
    <property type="protein sequence ID" value="KAB7505347.1"/>
    <property type="molecule type" value="Genomic_DNA"/>
</dbReference>
<proteinExistence type="predicted"/>
<organism evidence="5 6">
    <name type="scientific">Armadillidium nasatum</name>
    <dbReference type="NCBI Taxonomy" id="96803"/>
    <lineage>
        <taxon>Eukaryota</taxon>
        <taxon>Metazoa</taxon>
        <taxon>Ecdysozoa</taxon>
        <taxon>Arthropoda</taxon>
        <taxon>Crustacea</taxon>
        <taxon>Multicrustacea</taxon>
        <taxon>Malacostraca</taxon>
        <taxon>Eumalacostraca</taxon>
        <taxon>Peracarida</taxon>
        <taxon>Isopoda</taxon>
        <taxon>Oniscidea</taxon>
        <taxon>Crinocheta</taxon>
        <taxon>Armadillidiidae</taxon>
        <taxon>Armadillidium</taxon>
    </lineage>
</organism>
<dbReference type="PROSITE" id="PS50850">
    <property type="entry name" value="MFS"/>
    <property type="match status" value="1"/>
</dbReference>
<gene>
    <name evidence="5" type="ORF">Anas_06261</name>
</gene>
<feature type="transmembrane region" description="Helical" evidence="3">
    <location>
        <begin position="113"/>
        <end position="134"/>
    </location>
</feature>
<feature type="transmembrane region" description="Helical" evidence="3">
    <location>
        <begin position="348"/>
        <end position="368"/>
    </location>
</feature>
<reference evidence="5 6" key="1">
    <citation type="journal article" date="2019" name="PLoS Biol.">
        <title>Sex chromosomes control vertical transmission of feminizing Wolbachia symbionts in an isopod.</title>
        <authorList>
            <person name="Becking T."/>
            <person name="Chebbi M.A."/>
            <person name="Giraud I."/>
            <person name="Moumen B."/>
            <person name="Laverre T."/>
            <person name="Caubet Y."/>
            <person name="Peccoud J."/>
            <person name="Gilbert C."/>
            <person name="Cordaux R."/>
        </authorList>
    </citation>
    <scope>NUCLEOTIDE SEQUENCE [LARGE SCALE GENOMIC DNA]</scope>
    <source>
        <strain evidence="5">ANa2</strain>
        <tissue evidence="5">Whole body excluding digestive tract and cuticle</tissue>
    </source>
</reference>
<feature type="transmembrane region" description="Helical" evidence="3">
    <location>
        <begin position="403"/>
        <end position="429"/>
    </location>
</feature>
<feature type="domain" description="Major facilitator superfamily (MFS) profile" evidence="4">
    <location>
        <begin position="44"/>
        <end position="496"/>
    </location>
</feature>
<dbReference type="PANTHER" id="PTHR11360">
    <property type="entry name" value="MONOCARBOXYLATE TRANSPORTER"/>
    <property type="match status" value="1"/>
</dbReference>
<comment type="caution">
    <text evidence="5">The sequence shown here is derived from an EMBL/GenBank/DDBJ whole genome shotgun (WGS) entry which is preliminary data.</text>
</comment>
<feature type="transmembrane region" description="Helical" evidence="3">
    <location>
        <begin position="312"/>
        <end position="336"/>
    </location>
</feature>
<keyword evidence="3" id="KW-0812">Transmembrane</keyword>
<dbReference type="PANTHER" id="PTHR11360:SF306">
    <property type="entry name" value="RE01051P"/>
    <property type="match status" value="1"/>
</dbReference>
<evidence type="ECO:0000259" key="4">
    <source>
        <dbReference type="PROSITE" id="PS50850"/>
    </source>
</evidence>
<dbReference type="AlphaFoldDB" id="A0A5N5TGI0"/>
<evidence type="ECO:0000256" key="3">
    <source>
        <dbReference type="SAM" id="Phobius"/>
    </source>
</evidence>
<evidence type="ECO:0000313" key="6">
    <source>
        <dbReference type="Proteomes" id="UP000326759"/>
    </source>
</evidence>
<dbReference type="InterPro" id="IPR050327">
    <property type="entry name" value="Proton-linked_MCT"/>
</dbReference>
<dbReference type="GO" id="GO:0016020">
    <property type="term" value="C:membrane"/>
    <property type="evidence" value="ECO:0007669"/>
    <property type="project" value="UniProtKB-SubCell"/>
</dbReference>
<feature type="transmembrane region" description="Helical" evidence="3">
    <location>
        <begin position="380"/>
        <end position="397"/>
    </location>
</feature>
<dbReference type="GO" id="GO:0008028">
    <property type="term" value="F:monocarboxylic acid transmembrane transporter activity"/>
    <property type="evidence" value="ECO:0007669"/>
    <property type="project" value="TreeGrafter"/>
</dbReference>
<dbReference type="InterPro" id="IPR011701">
    <property type="entry name" value="MFS"/>
</dbReference>
<evidence type="ECO:0000256" key="2">
    <source>
        <dbReference type="SAM" id="MobiDB-lite"/>
    </source>
</evidence>
<accession>A0A5N5TGI0</accession>
<feature type="transmembrane region" description="Helical" evidence="3">
    <location>
        <begin position="79"/>
        <end position="101"/>
    </location>
</feature>
<feature type="transmembrane region" description="Helical" evidence="3">
    <location>
        <begin position="40"/>
        <end position="59"/>
    </location>
</feature>
<comment type="subcellular location">
    <subcellularLocation>
        <location evidence="1">Membrane</location>
        <topology evidence="1">Multi-pass membrane protein</topology>
    </subcellularLocation>
</comment>
<keyword evidence="6" id="KW-1185">Reference proteome</keyword>
<sequence length="503" mass="56145">MAASDSLPMNSAGPSAGNDDNSEEQNLLKTKAELKIRDEGYAWVVLGAMFSTNLIMFGYNRSFGILATAMLDAYPDSSGITISLIVGLLSGCRNLFAPVIGTMSNKFGLRRSLFFGSTLYFVALVASFFCTTMTQLGFTLGAMIGFSQGIIQCCQVILVPQYFEKKLSLANGIRVASSPLGGLLFPFLISFLIEFYSLRSTLLLFGAISAHIFIFSLLMRPIKKQMKIKAIEKTDQIFKEIYYEKNNEGQLFIPNANNADNEVINSTEWTRVKTTSDVNIKKLLFEEITLKNGHLLKKRPQKKLEFKFFKNFHYITYLLLAASVPWGLNLVIYYMVIYAQTSVGLTSYEVSIMLGFESVCDFIVRLFIGWFNNKNFIPKSYSLLICLWISAAGKFFVPFATNLVTLIILTFVCTVAGASYVTSLTVMLVEDFGREHITTTWGFVRMTSGIFSFINSLIIGYILDWTGSFTVPFFVMGAGTFFCGSIIGIQILVKKLSSSEDRT</sequence>
<feature type="transmembrane region" description="Helical" evidence="3">
    <location>
        <begin position="140"/>
        <end position="163"/>
    </location>
</feature>
<dbReference type="InterPro" id="IPR020846">
    <property type="entry name" value="MFS_dom"/>
</dbReference>
<dbReference type="Pfam" id="PF07690">
    <property type="entry name" value="MFS_1"/>
    <property type="match status" value="1"/>
</dbReference>
<dbReference type="OrthoDB" id="6354858at2759"/>
<keyword evidence="3" id="KW-0472">Membrane</keyword>
<feature type="transmembrane region" description="Helical" evidence="3">
    <location>
        <begin position="202"/>
        <end position="219"/>
    </location>
</feature>
<dbReference type="Gene3D" id="1.20.1250.20">
    <property type="entry name" value="MFS general substrate transporter like domains"/>
    <property type="match status" value="2"/>
</dbReference>
<protein>
    <submittedName>
        <fullName evidence="5">Monocarboxylate transporter 12</fullName>
    </submittedName>
</protein>
<evidence type="ECO:0000256" key="1">
    <source>
        <dbReference type="ARBA" id="ARBA00004141"/>
    </source>
</evidence>
<dbReference type="InterPro" id="IPR036259">
    <property type="entry name" value="MFS_trans_sf"/>
</dbReference>
<dbReference type="Proteomes" id="UP000326759">
    <property type="component" value="Unassembled WGS sequence"/>
</dbReference>
<keyword evidence="3" id="KW-1133">Transmembrane helix</keyword>
<feature type="region of interest" description="Disordered" evidence="2">
    <location>
        <begin position="1"/>
        <end position="24"/>
    </location>
</feature>
<evidence type="ECO:0000313" key="5">
    <source>
        <dbReference type="EMBL" id="KAB7505347.1"/>
    </source>
</evidence>
<name>A0A5N5TGI0_9CRUS</name>
<feature type="transmembrane region" description="Helical" evidence="3">
    <location>
        <begin position="469"/>
        <end position="493"/>
    </location>
</feature>
<feature type="transmembrane region" description="Helical" evidence="3">
    <location>
        <begin position="441"/>
        <end position="463"/>
    </location>
</feature>
<feature type="transmembrane region" description="Helical" evidence="3">
    <location>
        <begin position="175"/>
        <end position="196"/>
    </location>
</feature>
<dbReference type="SUPFAM" id="SSF103473">
    <property type="entry name" value="MFS general substrate transporter"/>
    <property type="match status" value="1"/>
</dbReference>